<reference evidence="3 4" key="1">
    <citation type="submission" date="2020-03" db="EMBL/GenBank/DDBJ databases">
        <title>Whole genome shotgun sequence of Phytohabitans suffuscus NBRC 105367.</title>
        <authorList>
            <person name="Komaki H."/>
            <person name="Tamura T."/>
        </authorList>
    </citation>
    <scope>NUCLEOTIDE SEQUENCE [LARGE SCALE GENOMIC DNA]</scope>
    <source>
        <strain evidence="3 4">NBRC 105367</strain>
    </source>
</reference>
<dbReference type="KEGG" id="psuu:Psuf_001220"/>
<dbReference type="GO" id="GO:0016878">
    <property type="term" value="F:acid-thiol ligase activity"/>
    <property type="evidence" value="ECO:0007669"/>
    <property type="project" value="UniProtKB-ARBA"/>
</dbReference>
<dbReference type="EMBL" id="AP022871">
    <property type="protein sequence ID" value="BCB82809.1"/>
    <property type="molecule type" value="Genomic_DNA"/>
</dbReference>
<dbReference type="Pfam" id="PF13193">
    <property type="entry name" value="AMP-binding_C"/>
    <property type="match status" value="1"/>
</dbReference>
<dbReference type="InterPro" id="IPR025110">
    <property type="entry name" value="AMP-bd_C"/>
</dbReference>
<dbReference type="Gene3D" id="3.30.300.30">
    <property type="match status" value="1"/>
</dbReference>
<dbReference type="InterPro" id="IPR045851">
    <property type="entry name" value="AMP-bd_C_sf"/>
</dbReference>
<feature type="domain" description="AMP-dependent synthetase/ligase" evidence="1">
    <location>
        <begin position="2"/>
        <end position="75"/>
    </location>
</feature>
<sequence length="215" mass="23521">MQEHLGVDLVSLWGMTEVGICSIHQLGSSLSTLAASDGKQVPYMGLRIVDDDLQPVPDGTEGRLQARGPSIILGYRDQPELTRDAQTPDGWFETGDLGRRMPDGGIRITGRSKDIIIRGGQNVPVVEIENLLAQHGKVRDVAVVAYPDERLGERGCAVVVPEGTPPTLRELTAHLEAAGMAKQFWPERLEIREAMPRTPSGKIQKYVLRREVAPA</sequence>
<gene>
    <name evidence="3" type="ORF">Psuf_001220</name>
</gene>
<proteinExistence type="predicted"/>
<evidence type="ECO:0008006" key="5">
    <source>
        <dbReference type="Google" id="ProtNLM"/>
    </source>
</evidence>
<reference evidence="3 4" key="2">
    <citation type="submission" date="2020-03" db="EMBL/GenBank/DDBJ databases">
        <authorList>
            <person name="Ichikawa N."/>
            <person name="Kimura A."/>
            <person name="Kitahashi Y."/>
            <person name="Uohara A."/>
        </authorList>
    </citation>
    <scope>NUCLEOTIDE SEQUENCE [LARGE SCALE GENOMIC DNA]</scope>
    <source>
        <strain evidence="3 4">NBRC 105367</strain>
    </source>
</reference>
<feature type="domain" description="AMP-binding enzyme C-terminal" evidence="2">
    <location>
        <begin position="127"/>
        <end position="202"/>
    </location>
</feature>
<dbReference type="Pfam" id="PF00501">
    <property type="entry name" value="AMP-binding"/>
    <property type="match status" value="1"/>
</dbReference>
<dbReference type="AlphaFoldDB" id="A0A6F8Y9V3"/>
<dbReference type="PANTHER" id="PTHR43767">
    <property type="entry name" value="LONG-CHAIN-FATTY-ACID--COA LIGASE"/>
    <property type="match status" value="1"/>
</dbReference>
<evidence type="ECO:0000313" key="3">
    <source>
        <dbReference type="EMBL" id="BCB82809.1"/>
    </source>
</evidence>
<evidence type="ECO:0000259" key="1">
    <source>
        <dbReference type="Pfam" id="PF00501"/>
    </source>
</evidence>
<organism evidence="3 4">
    <name type="scientific">Phytohabitans suffuscus</name>
    <dbReference type="NCBI Taxonomy" id="624315"/>
    <lineage>
        <taxon>Bacteria</taxon>
        <taxon>Bacillati</taxon>
        <taxon>Actinomycetota</taxon>
        <taxon>Actinomycetes</taxon>
        <taxon>Micromonosporales</taxon>
        <taxon>Micromonosporaceae</taxon>
    </lineage>
</organism>
<dbReference type="Gene3D" id="3.40.50.12780">
    <property type="entry name" value="N-terminal domain of ligase-like"/>
    <property type="match status" value="1"/>
</dbReference>
<evidence type="ECO:0000313" key="4">
    <source>
        <dbReference type="Proteomes" id="UP000503011"/>
    </source>
</evidence>
<dbReference type="Proteomes" id="UP000503011">
    <property type="component" value="Chromosome"/>
</dbReference>
<dbReference type="SUPFAM" id="SSF56801">
    <property type="entry name" value="Acetyl-CoA synthetase-like"/>
    <property type="match status" value="1"/>
</dbReference>
<keyword evidence="4" id="KW-1185">Reference proteome</keyword>
<accession>A0A6F8Y9V3</accession>
<dbReference type="InterPro" id="IPR050237">
    <property type="entry name" value="ATP-dep_AMP-bd_enzyme"/>
</dbReference>
<dbReference type="RefSeq" id="WP_173152560.1">
    <property type="nucleotide sequence ID" value="NZ_AP022871.1"/>
</dbReference>
<name>A0A6F8Y9V3_9ACTN</name>
<dbReference type="InterPro" id="IPR042099">
    <property type="entry name" value="ANL_N_sf"/>
</dbReference>
<dbReference type="PANTHER" id="PTHR43767:SF1">
    <property type="entry name" value="NONRIBOSOMAL PEPTIDE SYNTHASE PES1 (EUROFUNG)-RELATED"/>
    <property type="match status" value="1"/>
</dbReference>
<protein>
    <recommendedName>
        <fullName evidence="5">AMP-dependent synthetase/ligase domain-containing protein</fullName>
    </recommendedName>
</protein>
<evidence type="ECO:0000259" key="2">
    <source>
        <dbReference type="Pfam" id="PF13193"/>
    </source>
</evidence>
<dbReference type="InterPro" id="IPR000873">
    <property type="entry name" value="AMP-dep_synth/lig_dom"/>
</dbReference>